<dbReference type="InterPro" id="IPR013766">
    <property type="entry name" value="Thioredoxin_domain"/>
</dbReference>
<evidence type="ECO:0000313" key="3">
    <source>
        <dbReference type="Proteomes" id="UP001152799"/>
    </source>
</evidence>
<dbReference type="InterPro" id="IPR036249">
    <property type="entry name" value="Thioredoxin-like_sf"/>
</dbReference>
<dbReference type="EMBL" id="OU892284">
    <property type="protein sequence ID" value="CAG9772482.1"/>
    <property type="molecule type" value="Genomic_DNA"/>
</dbReference>
<dbReference type="CDD" id="cd02984">
    <property type="entry name" value="TRX_PICOT"/>
    <property type="match status" value="1"/>
</dbReference>
<dbReference type="PANTHER" id="PTHR10293:SF73">
    <property type="entry name" value="GLUTAREDOXIN-3"/>
    <property type="match status" value="1"/>
</dbReference>
<dbReference type="Gene3D" id="3.40.30.10">
    <property type="entry name" value="Glutaredoxin"/>
    <property type="match status" value="2"/>
</dbReference>
<accession>A0A9N9MWS8</accession>
<dbReference type="PROSITE" id="PS51354">
    <property type="entry name" value="GLUTAREDOXIN_2"/>
    <property type="match status" value="1"/>
</dbReference>
<evidence type="ECO:0000313" key="2">
    <source>
        <dbReference type="EMBL" id="CAG9772482.1"/>
    </source>
</evidence>
<dbReference type="AlphaFoldDB" id="A0A9N9MWS8"/>
<organism evidence="2 3">
    <name type="scientific">Ceutorhynchus assimilis</name>
    <name type="common">cabbage seed weevil</name>
    <dbReference type="NCBI Taxonomy" id="467358"/>
    <lineage>
        <taxon>Eukaryota</taxon>
        <taxon>Metazoa</taxon>
        <taxon>Ecdysozoa</taxon>
        <taxon>Arthropoda</taxon>
        <taxon>Hexapoda</taxon>
        <taxon>Insecta</taxon>
        <taxon>Pterygota</taxon>
        <taxon>Neoptera</taxon>
        <taxon>Endopterygota</taxon>
        <taxon>Coleoptera</taxon>
        <taxon>Polyphaga</taxon>
        <taxon>Cucujiformia</taxon>
        <taxon>Curculionidae</taxon>
        <taxon>Ceutorhynchinae</taxon>
        <taxon>Ceutorhynchus</taxon>
    </lineage>
</organism>
<dbReference type="GO" id="GO:0006879">
    <property type="term" value="P:intracellular iron ion homeostasis"/>
    <property type="evidence" value="ECO:0007669"/>
    <property type="project" value="TreeGrafter"/>
</dbReference>
<dbReference type="Proteomes" id="UP001152799">
    <property type="component" value="Chromosome 8"/>
</dbReference>
<dbReference type="PANTHER" id="PTHR10293">
    <property type="entry name" value="GLUTAREDOXIN FAMILY MEMBER"/>
    <property type="match status" value="1"/>
</dbReference>
<name>A0A9N9MWS8_9CUCU</name>
<sequence>MPASIKDQAAFENAIKSPEVSVIHFQADWADQCAQVNEVLDALSKQPDYAKIHFYTCPAEELSEISLKYNIEAVPTVLFFQSNRNIDKVDGADATKITEKVKLYSNNATVSLEDRLKALINKSKVMLFMKGDRVTPRCGFSRTIIEILNNAG</sequence>
<proteinExistence type="predicted"/>
<dbReference type="GO" id="GO:0005829">
    <property type="term" value="C:cytosol"/>
    <property type="evidence" value="ECO:0007669"/>
    <property type="project" value="TreeGrafter"/>
</dbReference>
<feature type="domain" description="Thioredoxin" evidence="1">
    <location>
        <begin position="7"/>
        <end position="101"/>
    </location>
</feature>
<protein>
    <recommendedName>
        <fullName evidence="1">Thioredoxin domain-containing protein</fullName>
    </recommendedName>
</protein>
<gene>
    <name evidence="2" type="ORF">CEUTPL_LOCUS12893</name>
</gene>
<evidence type="ECO:0000259" key="1">
    <source>
        <dbReference type="Pfam" id="PF00085"/>
    </source>
</evidence>
<keyword evidence="3" id="KW-1185">Reference proteome</keyword>
<dbReference type="InterPro" id="IPR004480">
    <property type="entry name" value="Monothiol_GRX-rel"/>
</dbReference>
<reference evidence="2" key="1">
    <citation type="submission" date="2022-01" db="EMBL/GenBank/DDBJ databases">
        <authorList>
            <person name="King R."/>
        </authorList>
    </citation>
    <scope>NUCLEOTIDE SEQUENCE</scope>
</reference>
<dbReference type="GO" id="GO:0005634">
    <property type="term" value="C:nucleus"/>
    <property type="evidence" value="ECO:0007669"/>
    <property type="project" value="TreeGrafter"/>
</dbReference>
<dbReference type="Pfam" id="PF00085">
    <property type="entry name" value="Thioredoxin"/>
    <property type="match status" value="1"/>
</dbReference>
<dbReference type="SUPFAM" id="SSF52833">
    <property type="entry name" value="Thioredoxin-like"/>
    <property type="match status" value="1"/>
</dbReference>
<dbReference type="OrthoDB" id="415696at2759"/>